<reference evidence="6 7" key="1">
    <citation type="journal article" date="2020" name="Microb. Ecol.">
        <title>Ecogenomics of the Marine Benthic Filamentous Cyanobacterium Adonisia.</title>
        <authorList>
            <person name="Walter J.M."/>
            <person name="Coutinho F.H."/>
            <person name="Leomil L."/>
            <person name="Hargreaves P.I."/>
            <person name="Campeao M.E."/>
            <person name="Vieira V.V."/>
            <person name="Silva B.S."/>
            <person name="Fistarol G.O."/>
            <person name="Salomon P.S."/>
            <person name="Sawabe T."/>
            <person name="Mino S."/>
            <person name="Hosokawa M."/>
            <person name="Miyashita H."/>
            <person name="Maruyama F."/>
            <person name="van Verk M.C."/>
            <person name="Dutilh B.E."/>
            <person name="Thompson C.C."/>
            <person name="Thompson F.L."/>
        </authorList>
    </citation>
    <scope>NUCLEOTIDE SEQUENCE [LARGE SCALE GENOMIC DNA]</scope>
    <source>
        <strain evidence="6 7">CCMR0081</strain>
    </source>
</reference>
<dbReference type="Proteomes" id="UP000481033">
    <property type="component" value="Unassembled WGS sequence"/>
</dbReference>
<feature type="domain" description="Cobalamin biosynthesis precorrin-8X methylmutase CobH/CbiC" evidence="5">
    <location>
        <begin position="4"/>
        <end position="198"/>
    </location>
</feature>
<evidence type="ECO:0000313" key="7">
    <source>
        <dbReference type="Proteomes" id="UP000481033"/>
    </source>
</evidence>
<comment type="similarity">
    <text evidence="2">Belongs to the CobH/CbiC family.</text>
</comment>
<gene>
    <name evidence="6" type="ORF">DXZ20_24760</name>
</gene>
<proteinExistence type="inferred from homology"/>
<dbReference type="PANTHER" id="PTHR43588">
    <property type="entry name" value="COBALT-PRECORRIN-8 METHYLMUTASE"/>
    <property type="match status" value="1"/>
</dbReference>
<dbReference type="GO" id="GO:0016993">
    <property type="term" value="F:precorrin-8X methylmutase activity"/>
    <property type="evidence" value="ECO:0007669"/>
    <property type="project" value="InterPro"/>
</dbReference>
<dbReference type="InterPro" id="IPR036588">
    <property type="entry name" value="CobH/CbiC_sf"/>
</dbReference>
<dbReference type="RefSeq" id="WP_163701660.1">
    <property type="nucleotide sequence ID" value="NZ_QXHD01000004.1"/>
</dbReference>
<dbReference type="GO" id="GO:0009236">
    <property type="term" value="P:cobalamin biosynthetic process"/>
    <property type="evidence" value="ECO:0007669"/>
    <property type="project" value="UniProtKB-UniPathway"/>
</dbReference>
<organism evidence="6 7">
    <name type="scientific">Adonisia turfae CCMR0081</name>
    <dbReference type="NCBI Taxonomy" id="2292702"/>
    <lineage>
        <taxon>Bacteria</taxon>
        <taxon>Bacillati</taxon>
        <taxon>Cyanobacteriota</taxon>
        <taxon>Adonisia</taxon>
        <taxon>Adonisia turfae</taxon>
    </lineage>
</organism>
<evidence type="ECO:0000256" key="2">
    <source>
        <dbReference type="ARBA" id="ARBA00009774"/>
    </source>
</evidence>
<comment type="pathway">
    <text evidence="1">Cofactor biosynthesis; adenosylcobalamin biosynthesis.</text>
</comment>
<accession>A0A6M0RSP4</accession>
<evidence type="ECO:0000256" key="3">
    <source>
        <dbReference type="ARBA" id="ARBA00022573"/>
    </source>
</evidence>
<evidence type="ECO:0000256" key="1">
    <source>
        <dbReference type="ARBA" id="ARBA00004953"/>
    </source>
</evidence>
<evidence type="ECO:0000256" key="4">
    <source>
        <dbReference type="ARBA" id="ARBA00023235"/>
    </source>
</evidence>
<dbReference type="SUPFAM" id="SSF63965">
    <property type="entry name" value="Precorrin-8X methylmutase CbiC/CobH"/>
    <property type="match status" value="1"/>
</dbReference>
<name>A0A6M0RSP4_9CYAN</name>
<dbReference type="NCBIfam" id="NF004620">
    <property type="entry name" value="PRK05954.1"/>
    <property type="match status" value="1"/>
</dbReference>
<dbReference type="Pfam" id="PF02570">
    <property type="entry name" value="CbiC"/>
    <property type="match status" value="1"/>
</dbReference>
<dbReference type="Gene3D" id="3.40.50.10230">
    <property type="entry name" value="Cobalamin biosynthesis CobH/CbiC, precorrin-8X methylmutase"/>
    <property type="match status" value="1"/>
</dbReference>
<sequence length="201" mass="21475">MHPITAESFAIIDREIDHHNWPPEEYAIIRRAIHSTADFELLNLFEFSDGAVAAGIAALQQRQPVIVDVRMVQMGITGVLKGIGHSSIACALDYVPEDFMPSAAVTTRTAAGMLTLTQQYSTGIFVVGNAPTALLALVEQIRKGRVKPALVIGVPVGFVAVEEAKQALAEVHVPQIQVRGRKGGSPVAAAIVNALAYLSQE</sequence>
<dbReference type="EMBL" id="QXHD01000004">
    <property type="protein sequence ID" value="NEZ58792.1"/>
    <property type="molecule type" value="Genomic_DNA"/>
</dbReference>
<dbReference type="InterPro" id="IPR003722">
    <property type="entry name" value="Cbl_synth_CobH/CbiC"/>
</dbReference>
<dbReference type="PANTHER" id="PTHR43588:SF1">
    <property type="entry name" value="COBALT-PRECORRIN-8 METHYLMUTASE"/>
    <property type="match status" value="1"/>
</dbReference>
<protein>
    <submittedName>
        <fullName evidence="6">Cobalt-precorrin-8X methylmutase</fullName>
    </submittedName>
</protein>
<evidence type="ECO:0000259" key="5">
    <source>
        <dbReference type="Pfam" id="PF02570"/>
    </source>
</evidence>
<dbReference type="UniPathway" id="UPA00148"/>
<comment type="caution">
    <text evidence="6">The sequence shown here is derived from an EMBL/GenBank/DDBJ whole genome shotgun (WGS) entry which is preliminary data.</text>
</comment>
<dbReference type="AlphaFoldDB" id="A0A6M0RSP4"/>
<evidence type="ECO:0000313" key="6">
    <source>
        <dbReference type="EMBL" id="NEZ58792.1"/>
    </source>
</evidence>
<keyword evidence="4" id="KW-0413">Isomerase</keyword>
<keyword evidence="7" id="KW-1185">Reference proteome</keyword>
<keyword evidence="3" id="KW-0169">Cobalamin biosynthesis</keyword>